<feature type="transmembrane region" description="Helical" evidence="1">
    <location>
        <begin position="178"/>
        <end position="210"/>
    </location>
</feature>
<feature type="transmembrane region" description="Helical" evidence="1">
    <location>
        <begin position="122"/>
        <end position="142"/>
    </location>
</feature>
<feature type="transmembrane region" description="Helical" evidence="1">
    <location>
        <begin position="276"/>
        <end position="304"/>
    </location>
</feature>
<feature type="transmembrane region" description="Helical" evidence="1">
    <location>
        <begin position="222"/>
        <end position="240"/>
    </location>
</feature>
<sequence>MAQRVLTPRHRLLMEAVAVVYIVVAAQCDGHHYLFFPGLAALAYDVLTRPWGKWASQPARLVLTPSLAAVAGVWTTRQFPYHALSVLGLVTVCLLVVAALKSNIAPAIAAGVLPLVLGIQSWVYPASIAASLVVLLCILMPWQRYCRRRYQSAGGAAATNLDDILETSPVGRGWIVPLYAFVTTMAFCAAGSGLRLLLFPPLIVIAYAMFAHPGTCPWAGKPIALLAACSLISTAGWIVVSLWGKGGFAAGCAMVFGIIALRALKFHMPPALAIGLLPLVIGSLSIEFPVSVTVGAAALTLAYLPYRRLNMRSASCQTPN</sequence>
<proteinExistence type="predicted"/>
<keyword evidence="3" id="KW-1185">Reference proteome</keyword>
<reference evidence="2 3" key="1">
    <citation type="submission" date="2024-08" db="EMBL/GenBank/DDBJ databases">
        <title>Mycobacterium servetensis sp. nov., a novel rapid-growing mycobacterial species recovered from a human patient in Zaragoza, Spain.</title>
        <authorList>
            <person name="Tristancho-Baro A.I."/>
            <person name="Buenestado-Serrano S."/>
            <person name="Garcia De Viedma D."/>
            <person name="Milagro-Beamonte A."/>
            <person name="Burillo N."/>
            <person name="Sanz S."/>
            <person name="Lopez-Calleja A.I."/>
            <person name="Penas-Utrilla D."/>
            <person name="Guardingo M."/>
            <person name="Garcia M.J."/>
            <person name="Vinuelas-Bayon J."/>
        </authorList>
    </citation>
    <scope>NUCLEOTIDE SEQUENCE [LARGE SCALE GENOMIC DNA]</scope>
    <source>
        <strain evidence="3">HUMS_12744610</strain>
    </source>
</reference>
<protein>
    <recommendedName>
        <fullName evidence="4">HPP family protein</fullName>
    </recommendedName>
</protein>
<dbReference type="Proteomes" id="UP001564760">
    <property type="component" value="Unassembled WGS sequence"/>
</dbReference>
<accession>A0ABV4BXQ3</accession>
<keyword evidence="1" id="KW-0812">Transmembrane</keyword>
<dbReference type="RefSeq" id="WP_369737498.1">
    <property type="nucleotide sequence ID" value="NZ_JBGEDP010000001.1"/>
</dbReference>
<organism evidence="2 3">
    <name type="scientific">Mycobacterium servetii</name>
    <dbReference type="NCBI Taxonomy" id="3237418"/>
    <lineage>
        <taxon>Bacteria</taxon>
        <taxon>Bacillati</taxon>
        <taxon>Actinomycetota</taxon>
        <taxon>Actinomycetes</taxon>
        <taxon>Mycobacteriales</taxon>
        <taxon>Mycobacteriaceae</taxon>
        <taxon>Mycobacterium</taxon>
    </lineage>
</organism>
<feature type="transmembrane region" description="Helical" evidence="1">
    <location>
        <begin position="247"/>
        <end position="264"/>
    </location>
</feature>
<dbReference type="EMBL" id="JBGEDP010000001">
    <property type="protein sequence ID" value="MEY8015080.1"/>
    <property type="molecule type" value="Genomic_DNA"/>
</dbReference>
<evidence type="ECO:0008006" key="4">
    <source>
        <dbReference type="Google" id="ProtNLM"/>
    </source>
</evidence>
<comment type="caution">
    <text evidence="2">The sequence shown here is derived from an EMBL/GenBank/DDBJ whole genome shotgun (WGS) entry which is preliminary data.</text>
</comment>
<name>A0ABV4BXQ3_9MYCO</name>
<keyword evidence="1" id="KW-1133">Transmembrane helix</keyword>
<feature type="transmembrane region" description="Helical" evidence="1">
    <location>
        <begin position="12"/>
        <end position="34"/>
    </location>
</feature>
<keyword evidence="1" id="KW-0472">Membrane</keyword>
<feature type="transmembrane region" description="Helical" evidence="1">
    <location>
        <begin position="54"/>
        <end position="74"/>
    </location>
</feature>
<evidence type="ECO:0000313" key="2">
    <source>
        <dbReference type="EMBL" id="MEY8015080.1"/>
    </source>
</evidence>
<feature type="transmembrane region" description="Helical" evidence="1">
    <location>
        <begin position="81"/>
        <end position="102"/>
    </location>
</feature>
<evidence type="ECO:0000256" key="1">
    <source>
        <dbReference type="SAM" id="Phobius"/>
    </source>
</evidence>
<evidence type="ECO:0000313" key="3">
    <source>
        <dbReference type="Proteomes" id="UP001564760"/>
    </source>
</evidence>
<gene>
    <name evidence="2" type="ORF">AB8998_08690</name>
</gene>